<dbReference type="Gene3D" id="1.20.910.10">
    <property type="entry name" value="Heme oxygenase-like"/>
    <property type="match status" value="1"/>
</dbReference>
<evidence type="ECO:0000313" key="2">
    <source>
        <dbReference type="EMBL" id="KAK0705843.1"/>
    </source>
</evidence>
<dbReference type="SMART" id="SM01236">
    <property type="entry name" value="Haem_oxygenase_2"/>
    <property type="match status" value="1"/>
</dbReference>
<evidence type="ECO:0000313" key="3">
    <source>
        <dbReference type="Proteomes" id="UP001172159"/>
    </source>
</evidence>
<accession>A0AA40DN14</accession>
<dbReference type="InterPro" id="IPR016084">
    <property type="entry name" value="Haem_Oase-like_multi-hlx"/>
</dbReference>
<dbReference type="Pfam" id="PF14518">
    <property type="entry name" value="Haem_oxygenas_2"/>
    <property type="match status" value="1"/>
</dbReference>
<keyword evidence="1" id="KW-0812">Transmembrane</keyword>
<comment type="caution">
    <text evidence="2">The sequence shown here is derived from an EMBL/GenBank/DDBJ whole genome shotgun (WGS) entry which is preliminary data.</text>
</comment>
<organism evidence="2 3">
    <name type="scientific">Apiosordaria backusii</name>
    <dbReference type="NCBI Taxonomy" id="314023"/>
    <lineage>
        <taxon>Eukaryota</taxon>
        <taxon>Fungi</taxon>
        <taxon>Dikarya</taxon>
        <taxon>Ascomycota</taxon>
        <taxon>Pezizomycotina</taxon>
        <taxon>Sordariomycetes</taxon>
        <taxon>Sordariomycetidae</taxon>
        <taxon>Sordariales</taxon>
        <taxon>Lasiosphaeriaceae</taxon>
        <taxon>Apiosordaria</taxon>
    </lineage>
</organism>
<keyword evidence="1" id="KW-0472">Membrane</keyword>
<reference evidence="2" key="1">
    <citation type="submission" date="2023-06" db="EMBL/GenBank/DDBJ databases">
        <title>Genome-scale phylogeny and comparative genomics of the fungal order Sordariales.</title>
        <authorList>
            <consortium name="Lawrence Berkeley National Laboratory"/>
            <person name="Hensen N."/>
            <person name="Bonometti L."/>
            <person name="Westerberg I."/>
            <person name="Brannstrom I.O."/>
            <person name="Guillou S."/>
            <person name="Cros-Aarteil S."/>
            <person name="Calhoun S."/>
            <person name="Haridas S."/>
            <person name="Kuo A."/>
            <person name="Mondo S."/>
            <person name="Pangilinan J."/>
            <person name="Riley R."/>
            <person name="Labutti K."/>
            <person name="Andreopoulos B."/>
            <person name="Lipzen A."/>
            <person name="Chen C."/>
            <person name="Yanf M."/>
            <person name="Daum C."/>
            <person name="Ng V."/>
            <person name="Clum A."/>
            <person name="Steindorff A."/>
            <person name="Ohm R."/>
            <person name="Martin F."/>
            <person name="Silar P."/>
            <person name="Natvig D."/>
            <person name="Lalanne C."/>
            <person name="Gautier V."/>
            <person name="Ament-Velasquez S.L."/>
            <person name="Kruys A."/>
            <person name="Hutchinson M.I."/>
            <person name="Powell A.J."/>
            <person name="Barry K."/>
            <person name="Miller A.N."/>
            <person name="Grigoriev I.V."/>
            <person name="Debuchy R."/>
            <person name="Gladieux P."/>
            <person name="Thoren M.H."/>
            <person name="Johannesson H."/>
        </authorList>
    </citation>
    <scope>NUCLEOTIDE SEQUENCE</scope>
    <source>
        <strain evidence="2">CBS 540.89</strain>
    </source>
</reference>
<proteinExistence type="predicted"/>
<protein>
    <submittedName>
        <fullName evidence="2">Uncharacterized protein</fullName>
    </submittedName>
</protein>
<evidence type="ECO:0000256" key="1">
    <source>
        <dbReference type="SAM" id="Phobius"/>
    </source>
</evidence>
<sequence>MLTLQVSLFIFTPLVWLLYFYYPWTKNGASSSLPLTNTNTDHIAILPDQKPKSSRLEKKRQERMHHFKDLYYKIQNLEEFPEILPQVRQTLLLLLEQGLLMAKYKRRAHSILDIASFDVSHLQKFIQDIQLDVGLEFEAYIRRREAGGKPELFTTFDEACKFLKNSAPWNYTDGAWLARIHQVTTPFAFRGVTKDAWQIFSEELGDGDLEKNHVVLYRELLQSVGVDLPNGDSPDFIHPRHGMEDESIWRYAIGQLLVSVFPNEFLPEILGFNLHYEQPAVGVLKANKELPEFGISPYYYALHISIDNADSGHCAMAIGNIAQFMAVVKETGIMDSQTAWRRVQAGYCLGQSLDDRDTVDDYEDRLVDLICKKATIATKIHCTSRARIGKRNLSSWFSAPPSSPENDDSWKDEFLSALADSKPWVYKGDSSKSLLMRELGWKGRMFGAFTHDETELLRNWIGSLTPDGEDSSKAYWHLVGGCQSLEKAFDPPRHDAGVTHPCFPTMRAWSPSKTANFVPKAPIQVTNNEVDMDVLLPLWFAHTGLLENLISSPHQTIRPLISNCLQILRAEKGYKPEGTGIACMDEQLRPSYSPDLVALGLKIIKRQGLPQPSSLGDILARPEDEGLSISGRFAHDLLGWAQRPTKNGAFLLGLARAFLDLEQWVSENEGLLGRRERLVLSEIIQRKSIGFEKCLSELNGDALMCHEFAAGYELGRTEIETLLG</sequence>
<keyword evidence="3" id="KW-1185">Reference proteome</keyword>
<gene>
    <name evidence="2" type="ORF">B0T21DRAFT_377675</name>
</gene>
<dbReference type="AlphaFoldDB" id="A0AA40DN14"/>
<feature type="transmembrane region" description="Helical" evidence="1">
    <location>
        <begin position="7"/>
        <end position="24"/>
    </location>
</feature>
<dbReference type="Proteomes" id="UP001172159">
    <property type="component" value="Unassembled WGS sequence"/>
</dbReference>
<name>A0AA40DN14_9PEZI</name>
<dbReference type="EMBL" id="JAUKTV010000020">
    <property type="protein sequence ID" value="KAK0705843.1"/>
    <property type="molecule type" value="Genomic_DNA"/>
</dbReference>
<keyword evidence="1" id="KW-1133">Transmembrane helix</keyword>